<reference evidence="5 6" key="1">
    <citation type="submission" date="2020-05" db="EMBL/GenBank/DDBJ databases">
        <title>Distinct polysaccharide utilization as determinants for interspecies competition between intestinal Prevotella spp.</title>
        <authorList>
            <person name="Galvez E.J.C."/>
            <person name="Iljazovic A."/>
            <person name="Strowig T."/>
        </authorList>
    </citation>
    <scope>NUCLEOTIDE SEQUENCE [LARGE SCALE GENOMIC DNA]</scope>
    <source>
        <strain evidence="5 6">PROD</strain>
    </source>
</reference>
<evidence type="ECO:0000313" key="6">
    <source>
        <dbReference type="Proteomes" id="UP001193734"/>
    </source>
</evidence>
<dbReference type="RefSeq" id="WP_172175353.1">
    <property type="nucleotide sequence ID" value="NZ_CASGIA010000009.1"/>
</dbReference>
<comment type="caution">
    <text evidence="5">The sequence shown here is derived from an EMBL/GenBank/DDBJ whole genome shotgun (WGS) entry which is preliminary data.</text>
</comment>
<dbReference type="EMBL" id="JABKKE010000007">
    <property type="protein sequence ID" value="NPE13811.1"/>
    <property type="molecule type" value="Genomic_DNA"/>
</dbReference>
<keyword evidence="6" id="KW-1185">Reference proteome</keyword>
<organism evidence="5 6">
    <name type="scientific">Xylanibacter rodentium</name>
    <dbReference type="NCBI Taxonomy" id="2736289"/>
    <lineage>
        <taxon>Bacteria</taxon>
        <taxon>Pseudomonadati</taxon>
        <taxon>Bacteroidota</taxon>
        <taxon>Bacteroidia</taxon>
        <taxon>Bacteroidales</taxon>
        <taxon>Prevotellaceae</taxon>
        <taxon>Xylanibacter</taxon>
    </lineage>
</organism>
<dbReference type="InterPro" id="IPR000184">
    <property type="entry name" value="Bac_surfAg_D15"/>
</dbReference>
<name>A0ABX2ATB8_9BACT</name>
<dbReference type="Gene3D" id="2.40.160.50">
    <property type="entry name" value="membrane protein fhac: a member of the omp85/tpsb transporter family"/>
    <property type="match status" value="1"/>
</dbReference>
<dbReference type="Pfam" id="PF01103">
    <property type="entry name" value="Omp85"/>
    <property type="match status" value="1"/>
</dbReference>
<dbReference type="Proteomes" id="UP001193734">
    <property type="component" value="Unassembled WGS sequence"/>
</dbReference>
<evidence type="ECO:0000313" key="5">
    <source>
        <dbReference type="EMBL" id="NPE13811.1"/>
    </source>
</evidence>
<evidence type="ECO:0000259" key="4">
    <source>
        <dbReference type="Pfam" id="PF01103"/>
    </source>
</evidence>
<accession>A0ABX2ATB8</accession>
<feature type="chain" id="PRO_5045932603" evidence="3">
    <location>
        <begin position="21"/>
        <end position="394"/>
    </location>
</feature>
<evidence type="ECO:0000256" key="3">
    <source>
        <dbReference type="SAM" id="SignalP"/>
    </source>
</evidence>
<keyword evidence="3" id="KW-0732">Signal</keyword>
<protein>
    <submittedName>
        <fullName evidence="5">BamA/TamA family outer membrane protein</fullName>
    </submittedName>
</protein>
<evidence type="ECO:0000256" key="1">
    <source>
        <dbReference type="ARBA" id="ARBA00004370"/>
    </source>
</evidence>
<feature type="signal peptide" evidence="3">
    <location>
        <begin position="1"/>
        <end position="20"/>
    </location>
</feature>
<evidence type="ECO:0000256" key="2">
    <source>
        <dbReference type="ARBA" id="ARBA00023136"/>
    </source>
</evidence>
<comment type="subcellular location">
    <subcellularLocation>
        <location evidence="1">Membrane</location>
    </subcellularLocation>
</comment>
<keyword evidence="2" id="KW-0472">Membrane</keyword>
<dbReference type="GeneID" id="82157239"/>
<sequence length="394" mass="44898">MIRKILPILLAILPLATVVAEDIAYADGKVVAQSKAQNDSTWNKRGLINRLLDYFNEANKPKEYKKFDFSIIGGPHYSTDTKFGLGLVAAGLYRADRRDTLLPPSNVSLFGDVSTVGFYMLGVRGTHIFPKDRYRLEYTAYFYSFPCKYWGIGYEKGNNDANESKMERWQAQTQAGFMFRIAGNMYLGPSIALDYVRGADIERPEMFEGMDRTTWNVGIGVSFVYDLRDVLTNPKKGMYMNLSQIFRPRVLGNCHVFSSTNVRLDVYGRLWHGAVLATDVRGEMNFGNPPWSMMARLGNSYSMRGYYEGRYRDKHKLEMQAELRQHVWKRNGIAVWAGAGTIFGKFGSLRADRILPNFGIGYRWEFKKDVNVRLDYGLGKGGQSGFIFNINEAF</sequence>
<gene>
    <name evidence="5" type="ORF">HPS55_05625</name>
</gene>
<feature type="domain" description="Bacterial surface antigen (D15)" evidence="4">
    <location>
        <begin position="129"/>
        <end position="378"/>
    </location>
</feature>
<proteinExistence type="predicted"/>